<proteinExistence type="predicted"/>
<name>A0A9W9W2V7_9EURO</name>
<dbReference type="Proteomes" id="UP001147747">
    <property type="component" value="Unassembled WGS sequence"/>
</dbReference>
<dbReference type="AlphaFoldDB" id="A0A9W9W2V7"/>
<protein>
    <recommendedName>
        <fullName evidence="1">F-box domain-containing protein</fullName>
    </recommendedName>
</protein>
<comment type="caution">
    <text evidence="2">The sequence shown here is derived from an EMBL/GenBank/DDBJ whole genome shotgun (WGS) entry which is preliminary data.</text>
</comment>
<feature type="domain" description="F-box" evidence="1">
    <location>
        <begin position="1"/>
        <end position="37"/>
    </location>
</feature>
<evidence type="ECO:0000313" key="2">
    <source>
        <dbReference type="EMBL" id="KAJ5397694.1"/>
    </source>
</evidence>
<dbReference type="InterPro" id="IPR036047">
    <property type="entry name" value="F-box-like_dom_sf"/>
</dbReference>
<dbReference type="Pfam" id="PF12937">
    <property type="entry name" value="F-box-like"/>
    <property type="match status" value="1"/>
</dbReference>
<accession>A0A9W9W2V7</accession>
<dbReference type="InterPro" id="IPR001810">
    <property type="entry name" value="F-box_dom"/>
</dbReference>
<dbReference type="RefSeq" id="XP_056489746.1">
    <property type="nucleotide sequence ID" value="XM_056630444.1"/>
</dbReference>
<reference evidence="2" key="2">
    <citation type="journal article" date="2023" name="IMA Fungus">
        <title>Comparative genomic study of the Penicillium genus elucidates a diverse pangenome and 15 lateral gene transfer events.</title>
        <authorList>
            <person name="Petersen C."/>
            <person name="Sorensen T."/>
            <person name="Nielsen M.R."/>
            <person name="Sondergaard T.E."/>
            <person name="Sorensen J.L."/>
            <person name="Fitzpatrick D.A."/>
            <person name="Frisvad J.C."/>
            <person name="Nielsen K.L."/>
        </authorList>
    </citation>
    <scope>NUCLEOTIDE SEQUENCE</scope>
    <source>
        <strain evidence="2">IBT 29677</strain>
    </source>
</reference>
<evidence type="ECO:0000259" key="1">
    <source>
        <dbReference type="PROSITE" id="PS50181"/>
    </source>
</evidence>
<reference evidence="2" key="1">
    <citation type="submission" date="2022-12" db="EMBL/GenBank/DDBJ databases">
        <authorList>
            <person name="Petersen C."/>
        </authorList>
    </citation>
    <scope>NUCLEOTIDE SEQUENCE</scope>
    <source>
        <strain evidence="2">IBT 29677</strain>
    </source>
</reference>
<keyword evidence="3" id="KW-1185">Reference proteome</keyword>
<sequence>MPSLQTLPPELLLAIGDRLEERDIYALLLVNRRFSRVFLNYLYCHNRIRQGSSALIWGMNHENEGVVRRALAQNPTWRPESERARHFRFLFHLCVARGQHRIVRSILRHRVCRCLQSCLEETESLANDLGYYDLADEIMHCRFANNNA</sequence>
<organism evidence="2 3">
    <name type="scientific">Penicillium cosmopolitanum</name>
    <dbReference type="NCBI Taxonomy" id="1131564"/>
    <lineage>
        <taxon>Eukaryota</taxon>
        <taxon>Fungi</taxon>
        <taxon>Dikarya</taxon>
        <taxon>Ascomycota</taxon>
        <taxon>Pezizomycotina</taxon>
        <taxon>Eurotiomycetes</taxon>
        <taxon>Eurotiomycetidae</taxon>
        <taxon>Eurotiales</taxon>
        <taxon>Aspergillaceae</taxon>
        <taxon>Penicillium</taxon>
    </lineage>
</organism>
<dbReference type="OrthoDB" id="341259at2759"/>
<dbReference type="SUPFAM" id="SSF81383">
    <property type="entry name" value="F-box domain"/>
    <property type="match status" value="1"/>
</dbReference>
<dbReference type="GeneID" id="81369424"/>
<evidence type="ECO:0000313" key="3">
    <source>
        <dbReference type="Proteomes" id="UP001147747"/>
    </source>
</evidence>
<gene>
    <name evidence="2" type="ORF">N7509_005807</name>
</gene>
<dbReference type="PROSITE" id="PS50181">
    <property type="entry name" value="FBOX"/>
    <property type="match status" value="1"/>
</dbReference>
<dbReference type="EMBL" id="JAPZBU010000006">
    <property type="protein sequence ID" value="KAJ5397694.1"/>
    <property type="molecule type" value="Genomic_DNA"/>
</dbReference>